<evidence type="ECO:0000313" key="9">
    <source>
        <dbReference type="Proteomes" id="UP000018468"/>
    </source>
</evidence>
<feature type="transmembrane region" description="Helical" evidence="7">
    <location>
        <begin position="122"/>
        <end position="144"/>
    </location>
</feature>
<dbReference type="Pfam" id="PF04505">
    <property type="entry name" value="CD225"/>
    <property type="match status" value="1"/>
</dbReference>
<sequence>EPSKDPSAPPPGWDPAVKAGAAYPPPPPYQDNPMPPGGYPMPAQPYPQYPQGTTVTVQPTIYVTQTPLAHPLPDYLGYSIFTMLCCCLPLGIAALVYSILTREANHQGNQEAAQRNSRLARILNHTALGIGIAIIILYIIYFTVIVA</sequence>
<feature type="region of interest" description="Disordered" evidence="6">
    <location>
        <begin position="1"/>
        <end position="45"/>
    </location>
</feature>
<dbReference type="STRING" id="7918.ENSLOCP00000004228"/>
<dbReference type="OMA" id="TREANHQ"/>
<accession>W5M770</accession>
<proteinExistence type="inferred from homology"/>
<evidence type="ECO:0000313" key="8">
    <source>
        <dbReference type="Ensembl" id="ENSLOCP00000004228.1"/>
    </source>
</evidence>
<dbReference type="Ensembl" id="ENSLOCT00000004236.1">
    <property type="protein sequence ID" value="ENSLOCP00000004228.1"/>
    <property type="gene ID" value="ENSLOCG00000003572.1"/>
</dbReference>
<evidence type="ECO:0000256" key="6">
    <source>
        <dbReference type="SAM" id="MobiDB-lite"/>
    </source>
</evidence>
<evidence type="ECO:0000256" key="4">
    <source>
        <dbReference type="ARBA" id="ARBA00022989"/>
    </source>
</evidence>
<dbReference type="Bgee" id="ENSLOCG00000003572">
    <property type="expression patterns" value="Expressed in camera-type eye and 13 other cell types or tissues"/>
</dbReference>
<keyword evidence="3 7" id="KW-0812">Transmembrane</keyword>
<reference evidence="8" key="3">
    <citation type="submission" date="2025-09" db="UniProtKB">
        <authorList>
            <consortium name="Ensembl"/>
        </authorList>
    </citation>
    <scope>IDENTIFICATION</scope>
</reference>
<keyword evidence="9" id="KW-1185">Reference proteome</keyword>
<evidence type="ECO:0000256" key="5">
    <source>
        <dbReference type="ARBA" id="ARBA00023136"/>
    </source>
</evidence>
<dbReference type="InterPro" id="IPR007593">
    <property type="entry name" value="CD225/Dispanin_fam"/>
</dbReference>
<keyword evidence="4 7" id="KW-1133">Transmembrane helix</keyword>
<reference evidence="8" key="2">
    <citation type="submission" date="2025-08" db="UniProtKB">
        <authorList>
            <consortium name="Ensembl"/>
        </authorList>
    </citation>
    <scope>IDENTIFICATION</scope>
</reference>
<dbReference type="PANTHER" id="PTHR14948">
    <property type="entry name" value="NG5"/>
    <property type="match status" value="1"/>
</dbReference>
<dbReference type="AlphaFoldDB" id="W5M770"/>
<dbReference type="InterPro" id="IPR051423">
    <property type="entry name" value="CD225/Dispanin"/>
</dbReference>
<dbReference type="eggNOG" id="ENOG502S5RX">
    <property type="taxonomic scope" value="Eukaryota"/>
</dbReference>
<comment type="subcellular location">
    <subcellularLocation>
        <location evidence="1">Membrane</location>
    </subcellularLocation>
</comment>
<dbReference type="InParanoid" id="W5M770"/>
<evidence type="ECO:0000256" key="7">
    <source>
        <dbReference type="SAM" id="Phobius"/>
    </source>
</evidence>
<dbReference type="GO" id="GO:0016020">
    <property type="term" value="C:membrane"/>
    <property type="evidence" value="ECO:0000318"/>
    <property type="project" value="GO_Central"/>
</dbReference>
<dbReference type="Proteomes" id="UP000018468">
    <property type="component" value="Linkage group LG24"/>
</dbReference>
<feature type="transmembrane region" description="Helical" evidence="7">
    <location>
        <begin position="75"/>
        <end position="101"/>
    </location>
</feature>
<protein>
    <submittedName>
        <fullName evidence="8">Si:rp71-77l1.1</fullName>
    </submittedName>
</protein>
<evidence type="ECO:0000256" key="3">
    <source>
        <dbReference type="ARBA" id="ARBA00022692"/>
    </source>
</evidence>
<evidence type="ECO:0000256" key="2">
    <source>
        <dbReference type="ARBA" id="ARBA00006843"/>
    </source>
</evidence>
<feature type="compositionally biased region" description="Pro residues" evidence="6">
    <location>
        <begin position="23"/>
        <end position="45"/>
    </location>
</feature>
<dbReference type="EMBL" id="AHAT01019108">
    <property type="status" value="NOT_ANNOTATED_CDS"/>
    <property type="molecule type" value="Genomic_DNA"/>
</dbReference>
<keyword evidence="5 7" id="KW-0472">Membrane</keyword>
<comment type="similarity">
    <text evidence="2">Belongs to the CD225/Dispanin family.</text>
</comment>
<dbReference type="GeneTree" id="ENSGT00940000166706"/>
<dbReference type="HOGENOM" id="CLU_125158_1_0_1"/>
<organism evidence="8 9">
    <name type="scientific">Lepisosteus oculatus</name>
    <name type="common">Spotted gar</name>
    <dbReference type="NCBI Taxonomy" id="7918"/>
    <lineage>
        <taxon>Eukaryota</taxon>
        <taxon>Metazoa</taxon>
        <taxon>Chordata</taxon>
        <taxon>Craniata</taxon>
        <taxon>Vertebrata</taxon>
        <taxon>Euteleostomi</taxon>
        <taxon>Actinopterygii</taxon>
        <taxon>Neopterygii</taxon>
        <taxon>Holostei</taxon>
        <taxon>Semionotiformes</taxon>
        <taxon>Lepisosteidae</taxon>
        <taxon>Lepisosteus</taxon>
    </lineage>
</organism>
<evidence type="ECO:0000256" key="1">
    <source>
        <dbReference type="ARBA" id="ARBA00004370"/>
    </source>
</evidence>
<reference evidence="9" key="1">
    <citation type="submission" date="2011-12" db="EMBL/GenBank/DDBJ databases">
        <title>The Draft Genome of Lepisosteus oculatus.</title>
        <authorList>
            <consortium name="The Broad Institute Genome Assembly &amp; Analysis Group"/>
            <consortium name="Computational R&amp;D Group"/>
            <consortium name="and Sequencing Platform"/>
            <person name="Di Palma F."/>
            <person name="Alfoldi J."/>
            <person name="Johnson J."/>
            <person name="Berlin A."/>
            <person name="Gnerre S."/>
            <person name="Jaffe D."/>
            <person name="MacCallum I."/>
            <person name="Young S."/>
            <person name="Walker B.J."/>
            <person name="Lander E.S."/>
            <person name="Lindblad-Toh K."/>
        </authorList>
    </citation>
    <scope>NUCLEOTIDE SEQUENCE [LARGE SCALE GENOMIC DNA]</scope>
</reference>
<dbReference type="PANTHER" id="PTHR14948:SF46">
    <property type="entry name" value="DISPANIN SUBFAMILY A MEMBER 2B-LIKE-RELATED"/>
    <property type="match status" value="1"/>
</dbReference>
<dbReference type="EMBL" id="AHAT01019109">
    <property type="status" value="NOT_ANNOTATED_CDS"/>
    <property type="molecule type" value="Genomic_DNA"/>
</dbReference>
<name>W5M770_LEPOC</name>